<proteinExistence type="predicted"/>
<protein>
    <recommendedName>
        <fullName evidence="3">CNH domain-containing protein</fullName>
    </recommendedName>
</protein>
<keyword evidence="2" id="KW-1185">Reference proteome</keyword>
<dbReference type="STRING" id="29172.A0A0D8XED9"/>
<dbReference type="GO" id="GO:0034058">
    <property type="term" value="P:endosomal vesicle fusion"/>
    <property type="evidence" value="ECO:0007669"/>
    <property type="project" value="TreeGrafter"/>
</dbReference>
<dbReference type="GO" id="GO:0005737">
    <property type="term" value="C:cytoplasm"/>
    <property type="evidence" value="ECO:0007669"/>
    <property type="project" value="TreeGrafter"/>
</dbReference>
<dbReference type="AlphaFoldDB" id="A0A0D8XED9"/>
<accession>A0A0D8XED9</accession>
<dbReference type="PANTHER" id="PTHR12894:SF27">
    <property type="entry name" value="TRANSFORMING GROWTH FACTOR-BETA RECEPTOR-ASSOCIATED PROTEIN 1"/>
    <property type="match status" value="1"/>
</dbReference>
<evidence type="ECO:0000313" key="2">
    <source>
        <dbReference type="Proteomes" id="UP000053766"/>
    </source>
</evidence>
<dbReference type="Proteomes" id="UP000053766">
    <property type="component" value="Unassembled WGS sequence"/>
</dbReference>
<gene>
    <name evidence="1" type="ORF">DICVIV_11041</name>
</gene>
<dbReference type="PANTHER" id="PTHR12894">
    <property type="entry name" value="CNH DOMAIN CONTAINING"/>
    <property type="match status" value="1"/>
</dbReference>
<dbReference type="SUPFAM" id="SSF50978">
    <property type="entry name" value="WD40 repeat-like"/>
    <property type="match status" value="1"/>
</dbReference>
<dbReference type="InterPro" id="IPR036322">
    <property type="entry name" value="WD40_repeat_dom_sf"/>
</dbReference>
<dbReference type="InterPro" id="IPR032914">
    <property type="entry name" value="Vam6/VPS39/TRAP1"/>
</dbReference>
<organism evidence="1 2">
    <name type="scientific">Dictyocaulus viviparus</name>
    <name type="common">Bovine lungworm</name>
    <dbReference type="NCBI Taxonomy" id="29172"/>
    <lineage>
        <taxon>Eukaryota</taxon>
        <taxon>Metazoa</taxon>
        <taxon>Ecdysozoa</taxon>
        <taxon>Nematoda</taxon>
        <taxon>Chromadorea</taxon>
        <taxon>Rhabditida</taxon>
        <taxon>Rhabditina</taxon>
        <taxon>Rhabditomorpha</taxon>
        <taxon>Strongyloidea</taxon>
        <taxon>Metastrongylidae</taxon>
        <taxon>Dictyocaulus</taxon>
    </lineage>
</organism>
<dbReference type="OrthoDB" id="10258882at2759"/>
<evidence type="ECO:0008006" key="3">
    <source>
        <dbReference type="Google" id="ProtNLM"/>
    </source>
</evidence>
<sequence length="705" mass="79548">MVNFITNFNLFEVTVCCNVTHQLNADEQIDVIGGSSSIVLLGSNHGRIIHLKKDNDSYLVLGSFQLPNVKLLFSELVLDAVSSRSSVLCIAVNSNPIVDDPFCLLIAIATASKQLHICERRNGKIESLQKLITDSNISALSFARSTVCYASSGAYYIYNVATKSVISLFPFNPLLIQPQICSVGMEFLVSGMDGLLISVTEQGVSTRPPMLFSSLSIKAIVYSSSYVYLKSGEEISIIKRDQASTIFRFSFEESRLSQTLQVANAKGLCSLDGTIFVCSNSVLYQIQMITIEKQVDALFEQRKYDTAIHLYEEKLHQNYNSGCFANLIELKKKVAFKYIEEHKFENLTEILISAEVNPEEVVSQLALQTGNDLWERTAQLSDSQQFLTCYLQKIRDLPFIIPFHTSIDTLLLKLLTIRGTPEDVFSFENFRPHYPECIEFLQSFGYHNCAACLWLSAGENCKAWDIWKRLSYGELKDAAFNFENLVTVLPTVTERKLLIDIMTWLIPLAPEQFFKAIVDASMVDHETIKGIFNGDCKLLRVYLESIPTTKEVAKELCNIYIDSIVAGDLSYRHRFRRLLLEISTSDRALLYDRIPSECGVERLLCDISQTAADILCKVISTYHDYDAAELICSHYSSIQPDICLQLLKFLEESPVDYIESSMQSLLNCMGNAVDLEKIISALPESAALNQVWWFLFVILLFTTIF</sequence>
<reference evidence="1 2" key="1">
    <citation type="submission" date="2013-11" db="EMBL/GenBank/DDBJ databases">
        <title>Draft genome of the bovine lungworm Dictyocaulus viviparus.</title>
        <authorList>
            <person name="Mitreva M."/>
        </authorList>
    </citation>
    <scope>NUCLEOTIDE SEQUENCE [LARGE SCALE GENOMIC DNA]</scope>
    <source>
        <strain evidence="1 2">HannoverDv2000</strain>
    </source>
</reference>
<dbReference type="GO" id="GO:0006914">
    <property type="term" value="P:autophagy"/>
    <property type="evidence" value="ECO:0007669"/>
    <property type="project" value="TreeGrafter"/>
</dbReference>
<name>A0A0D8XED9_DICVI</name>
<reference evidence="2" key="2">
    <citation type="journal article" date="2016" name="Sci. Rep.">
        <title>Dictyocaulus viviparus genome, variome and transcriptome elucidate lungworm biology and support future intervention.</title>
        <authorList>
            <person name="McNulty S.N."/>
            <person name="Strube C."/>
            <person name="Rosa B.A."/>
            <person name="Martin J.C."/>
            <person name="Tyagi R."/>
            <person name="Choi Y.J."/>
            <person name="Wang Q."/>
            <person name="Hallsworth Pepin K."/>
            <person name="Zhang X."/>
            <person name="Ozersky P."/>
            <person name="Wilson R.K."/>
            <person name="Sternberg P.W."/>
            <person name="Gasser R.B."/>
            <person name="Mitreva M."/>
        </authorList>
    </citation>
    <scope>NUCLEOTIDE SEQUENCE [LARGE SCALE GENOMIC DNA]</scope>
    <source>
        <strain evidence="2">HannoverDv2000</strain>
    </source>
</reference>
<dbReference type="GO" id="GO:0016020">
    <property type="term" value="C:membrane"/>
    <property type="evidence" value="ECO:0007669"/>
    <property type="project" value="TreeGrafter"/>
</dbReference>
<evidence type="ECO:0000313" key="1">
    <source>
        <dbReference type="EMBL" id="KJH42963.1"/>
    </source>
</evidence>
<dbReference type="EMBL" id="KN716606">
    <property type="protein sequence ID" value="KJH42963.1"/>
    <property type="molecule type" value="Genomic_DNA"/>
</dbReference>